<evidence type="ECO:0000313" key="1">
    <source>
        <dbReference type="EMBL" id="PYH96492.1"/>
    </source>
</evidence>
<protein>
    <submittedName>
        <fullName evidence="1">Uncharacterized protein</fullName>
    </submittedName>
</protein>
<dbReference type="Proteomes" id="UP000247810">
    <property type="component" value="Unassembled WGS sequence"/>
</dbReference>
<gene>
    <name evidence="1" type="ORF">BO71DRAFT_173513</name>
</gene>
<accession>A0A319EXM4</accession>
<keyword evidence="2" id="KW-1185">Reference proteome</keyword>
<reference evidence="1 2" key="1">
    <citation type="submission" date="2018-02" db="EMBL/GenBank/DDBJ databases">
        <title>The genomes of Aspergillus section Nigri reveals drivers in fungal speciation.</title>
        <authorList>
            <consortium name="DOE Joint Genome Institute"/>
            <person name="Vesth T.C."/>
            <person name="Nybo J."/>
            <person name="Theobald S."/>
            <person name="Brandl J."/>
            <person name="Frisvad J.C."/>
            <person name="Nielsen K.F."/>
            <person name="Lyhne E.K."/>
            <person name="Kogle M.E."/>
            <person name="Kuo A."/>
            <person name="Riley R."/>
            <person name="Clum A."/>
            <person name="Nolan M."/>
            <person name="Lipzen A."/>
            <person name="Salamov A."/>
            <person name="Henrissat B."/>
            <person name="Wiebenga A."/>
            <person name="De vries R.P."/>
            <person name="Grigoriev I.V."/>
            <person name="Mortensen U.H."/>
            <person name="Andersen M.R."/>
            <person name="Baker S.E."/>
        </authorList>
    </citation>
    <scope>NUCLEOTIDE SEQUENCE [LARGE SCALE GENOMIC DNA]</scope>
    <source>
        <strain evidence="1 2">CBS 707.79</strain>
    </source>
</reference>
<sequence>MRRSDGTLRTVWCDSTFTTFVDYSSPPDGSMCPTHVVRNNLPCPLPCPALATTPPHTPPDPSSPTRQFMITYSIPCPCPCITKSSTTTASPFPKPLSFTRTLLGIGDGNEGRGVRTV</sequence>
<proteinExistence type="predicted"/>
<dbReference type="AlphaFoldDB" id="A0A319EXM4"/>
<dbReference type="EMBL" id="KZ825836">
    <property type="protein sequence ID" value="PYH96492.1"/>
    <property type="molecule type" value="Genomic_DNA"/>
</dbReference>
<dbReference type="VEuPathDB" id="FungiDB:BO71DRAFT_173513"/>
<organism evidence="1 2">
    <name type="scientific">Aspergillus ellipticus CBS 707.79</name>
    <dbReference type="NCBI Taxonomy" id="1448320"/>
    <lineage>
        <taxon>Eukaryota</taxon>
        <taxon>Fungi</taxon>
        <taxon>Dikarya</taxon>
        <taxon>Ascomycota</taxon>
        <taxon>Pezizomycotina</taxon>
        <taxon>Eurotiomycetes</taxon>
        <taxon>Eurotiomycetidae</taxon>
        <taxon>Eurotiales</taxon>
        <taxon>Aspergillaceae</taxon>
        <taxon>Aspergillus</taxon>
        <taxon>Aspergillus subgen. Circumdati</taxon>
    </lineage>
</organism>
<evidence type="ECO:0000313" key="2">
    <source>
        <dbReference type="Proteomes" id="UP000247810"/>
    </source>
</evidence>
<name>A0A319EXM4_9EURO</name>